<evidence type="ECO:0000313" key="2">
    <source>
        <dbReference type="Proteomes" id="UP001044222"/>
    </source>
</evidence>
<feature type="non-terminal residue" evidence="1">
    <location>
        <position position="113"/>
    </location>
</feature>
<accession>A0A9D3M338</accession>
<reference evidence="1" key="1">
    <citation type="submission" date="2021-01" db="EMBL/GenBank/DDBJ databases">
        <title>A chromosome-scale assembly of European eel, Anguilla anguilla.</title>
        <authorList>
            <person name="Henkel C."/>
            <person name="Jong-Raadsen S.A."/>
            <person name="Dufour S."/>
            <person name="Weltzien F.-A."/>
            <person name="Palstra A.P."/>
            <person name="Pelster B."/>
            <person name="Spaink H.P."/>
            <person name="Van Den Thillart G.E."/>
            <person name="Jansen H."/>
            <person name="Zahm M."/>
            <person name="Klopp C."/>
            <person name="Cedric C."/>
            <person name="Louis A."/>
            <person name="Berthelot C."/>
            <person name="Parey E."/>
            <person name="Roest Crollius H."/>
            <person name="Montfort J."/>
            <person name="Robinson-Rechavi M."/>
            <person name="Bucao C."/>
            <person name="Bouchez O."/>
            <person name="Gislard M."/>
            <person name="Lluch J."/>
            <person name="Milhes M."/>
            <person name="Lampietro C."/>
            <person name="Lopez Roques C."/>
            <person name="Donnadieu C."/>
            <person name="Braasch I."/>
            <person name="Desvignes T."/>
            <person name="Postlethwait J."/>
            <person name="Bobe J."/>
            <person name="Guiguen Y."/>
            <person name="Dirks R."/>
        </authorList>
    </citation>
    <scope>NUCLEOTIDE SEQUENCE</scope>
    <source>
        <strain evidence="1">Tag_6206</strain>
        <tissue evidence="1">Liver</tissue>
    </source>
</reference>
<comment type="caution">
    <text evidence="1">The sequence shown here is derived from an EMBL/GenBank/DDBJ whole genome shotgun (WGS) entry which is preliminary data.</text>
</comment>
<dbReference type="Proteomes" id="UP001044222">
    <property type="component" value="Chromosome 9"/>
</dbReference>
<gene>
    <name evidence="1" type="ORF">ANANG_G00169060</name>
</gene>
<organism evidence="1 2">
    <name type="scientific">Anguilla anguilla</name>
    <name type="common">European freshwater eel</name>
    <name type="synonym">Muraena anguilla</name>
    <dbReference type="NCBI Taxonomy" id="7936"/>
    <lineage>
        <taxon>Eukaryota</taxon>
        <taxon>Metazoa</taxon>
        <taxon>Chordata</taxon>
        <taxon>Craniata</taxon>
        <taxon>Vertebrata</taxon>
        <taxon>Euteleostomi</taxon>
        <taxon>Actinopterygii</taxon>
        <taxon>Neopterygii</taxon>
        <taxon>Teleostei</taxon>
        <taxon>Anguilliformes</taxon>
        <taxon>Anguillidae</taxon>
        <taxon>Anguilla</taxon>
    </lineage>
</organism>
<dbReference type="EMBL" id="JAFIRN010000009">
    <property type="protein sequence ID" value="KAG5841666.1"/>
    <property type="molecule type" value="Genomic_DNA"/>
</dbReference>
<keyword evidence="2" id="KW-1185">Reference proteome</keyword>
<sequence>MTLQAFGRRSYPERHTTKCITITRNKYDETPREKYRSKCREQPHSSTWTLNVKLINTNTTRTATTQSMEKIQAVVKTVNAPKSPTKQLPSYNPKLTVIYRGVGRDGERCSLKR</sequence>
<name>A0A9D3M338_ANGAN</name>
<dbReference type="AlphaFoldDB" id="A0A9D3M338"/>
<protein>
    <submittedName>
        <fullName evidence="1">Uncharacterized protein</fullName>
    </submittedName>
</protein>
<evidence type="ECO:0000313" key="1">
    <source>
        <dbReference type="EMBL" id="KAG5841666.1"/>
    </source>
</evidence>
<proteinExistence type="predicted"/>